<organism evidence="11 12">
    <name type="scientific">Pseudobacteriovorax antillogorgiicola</name>
    <dbReference type="NCBI Taxonomy" id="1513793"/>
    <lineage>
        <taxon>Bacteria</taxon>
        <taxon>Pseudomonadati</taxon>
        <taxon>Bdellovibrionota</taxon>
        <taxon>Oligoflexia</taxon>
        <taxon>Oligoflexales</taxon>
        <taxon>Pseudobacteriovoracaceae</taxon>
        <taxon>Pseudobacteriovorax</taxon>
    </lineage>
</organism>
<evidence type="ECO:0000256" key="2">
    <source>
        <dbReference type="ARBA" id="ARBA00012534"/>
    </source>
</evidence>
<dbReference type="AlphaFoldDB" id="A0A1Y6BHV8"/>
<name>A0A1Y6BHV8_9BACT</name>
<evidence type="ECO:0000259" key="10">
    <source>
        <dbReference type="PROSITE" id="PS50123"/>
    </source>
</evidence>
<evidence type="ECO:0000259" key="9">
    <source>
        <dbReference type="PROSITE" id="PS50122"/>
    </source>
</evidence>
<dbReference type="Gene3D" id="3.30.565.10">
    <property type="entry name" value="Histidine kinase-like ATPase, C-terminal domain"/>
    <property type="match status" value="1"/>
</dbReference>
<dbReference type="InterPro" id="IPR000673">
    <property type="entry name" value="Sig_transdc_resp-reg_Me-estase"/>
</dbReference>
<gene>
    <name evidence="11" type="ORF">SAMN06296036_10434</name>
</gene>
<dbReference type="GO" id="GO:0005737">
    <property type="term" value="C:cytoplasm"/>
    <property type="evidence" value="ECO:0007669"/>
    <property type="project" value="InterPro"/>
</dbReference>
<dbReference type="CDD" id="cd16434">
    <property type="entry name" value="CheB-CheR_fusion"/>
    <property type="match status" value="1"/>
</dbReference>
<dbReference type="PANTHER" id="PTHR24422">
    <property type="entry name" value="CHEMOTAXIS PROTEIN METHYLTRANSFERASE"/>
    <property type="match status" value="1"/>
</dbReference>
<dbReference type="EMBL" id="FWZT01000004">
    <property type="protein sequence ID" value="SMF04970.1"/>
    <property type="molecule type" value="Genomic_DNA"/>
</dbReference>
<evidence type="ECO:0000313" key="11">
    <source>
        <dbReference type="EMBL" id="SMF04970.1"/>
    </source>
</evidence>
<keyword evidence="3" id="KW-0489">Methyltransferase</keyword>
<accession>A0A1Y6BHV8</accession>
<dbReference type="InterPro" id="IPR022641">
    <property type="entry name" value="CheR_N"/>
</dbReference>
<dbReference type="EC" id="2.1.1.80" evidence="2"/>
<keyword evidence="6" id="KW-0378">Hydrolase</keyword>
<evidence type="ECO:0000313" key="12">
    <source>
        <dbReference type="Proteomes" id="UP000192907"/>
    </source>
</evidence>
<dbReference type="CDD" id="cd02440">
    <property type="entry name" value="AdoMet_MTases"/>
    <property type="match status" value="1"/>
</dbReference>
<feature type="domain" description="CheR-type methyltransferase" evidence="10">
    <location>
        <begin position="209"/>
        <end position="475"/>
    </location>
</feature>
<dbReference type="Pfam" id="PF01339">
    <property type="entry name" value="CheB_methylest"/>
    <property type="match status" value="1"/>
</dbReference>
<proteinExistence type="predicted"/>
<dbReference type="InterPro" id="IPR000780">
    <property type="entry name" value="CheR_MeTrfase"/>
</dbReference>
<dbReference type="SUPFAM" id="SSF52738">
    <property type="entry name" value="Methylesterase CheB, C-terminal domain"/>
    <property type="match status" value="1"/>
</dbReference>
<dbReference type="Pfam" id="PF13596">
    <property type="entry name" value="PAS_10"/>
    <property type="match status" value="1"/>
</dbReference>
<evidence type="ECO:0000256" key="3">
    <source>
        <dbReference type="ARBA" id="ARBA00022603"/>
    </source>
</evidence>
<keyword evidence="12" id="KW-1185">Reference proteome</keyword>
<dbReference type="Pfam" id="PF02518">
    <property type="entry name" value="HATPase_c"/>
    <property type="match status" value="1"/>
</dbReference>
<dbReference type="PROSITE" id="PS50123">
    <property type="entry name" value="CHER"/>
    <property type="match status" value="1"/>
</dbReference>
<dbReference type="InterPro" id="IPR036890">
    <property type="entry name" value="HATPase_C_sf"/>
</dbReference>
<dbReference type="SUPFAM" id="SSF53335">
    <property type="entry name" value="S-adenosyl-L-methionine-dependent methyltransferases"/>
    <property type="match status" value="1"/>
</dbReference>
<keyword evidence="5" id="KW-0949">S-adenosyl-L-methionine</keyword>
<protein>
    <recommendedName>
        <fullName evidence="2">protein-glutamate O-methyltransferase</fullName>
        <ecNumber evidence="2">2.1.1.80</ecNumber>
    </recommendedName>
</protein>
<comment type="catalytic activity">
    <reaction evidence="1">
        <text>L-glutamyl-[protein] + S-adenosyl-L-methionine = [protein]-L-glutamate 5-O-methyl ester + S-adenosyl-L-homocysteine</text>
        <dbReference type="Rhea" id="RHEA:24452"/>
        <dbReference type="Rhea" id="RHEA-COMP:10208"/>
        <dbReference type="Rhea" id="RHEA-COMP:10311"/>
        <dbReference type="ChEBI" id="CHEBI:29973"/>
        <dbReference type="ChEBI" id="CHEBI:57856"/>
        <dbReference type="ChEBI" id="CHEBI:59789"/>
        <dbReference type="ChEBI" id="CHEBI:82795"/>
        <dbReference type="EC" id="2.1.1.80"/>
    </reaction>
</comment>
<dbReference type="GO" id="GO:0032259">
    <property type="term" value="P:methylation"/>
    <property type="evidence" value="ECO:0007669"/>
    <property type="project" value="UniProtKB-KW"/>
</dbReference>
<dbReference type="InterPro" id="IPR022642">
    <property type="entry name" value="CheR_C"/>
</dbReference>
<dbReference type="GO" id="GO:0000156">
    <property type="term" value="F:phosphorelay response regulator activity"/>
    <property type="evidence" value="ECO:0007669"/>
    <property type="project" value="InterPro"/>
</dbReference>
<evidence type="ECO:0000256" key="6">
    <source>
        <dbReference type="PROSITE-ProRule" id="PRU00050"/>
    </source>
</evidence>
<dbReference type="CDD" id="cd00075">
    <property type="entry name" value="HATPase"/>
    <property type="match status" value="1"/>
</dbReference>
<dbReference type="Proteomes" id="UP000192907">
    <property type="component" value="Unassembled WGS sequence"/>
</dbReference>
<dbReference type="InterPro" id="IPR036804">
    <property type="entry name" value="CheR_N_sf"/>
</dbReference>
<keyword evidence="7" id="KW-0175">Coiled coil</keyword>
<dbReference type="PROSITE" id="PS50122">
    <property type="entry name" value="CHEB"/>
    <property type="match status" value="1"/>
</dbReference>
<feature type="coiled-coil region" evidence="7">
    <location>
        <begin position="639"/>
        <end position="722"/>
    </location>
</feature>
<reference evidence="12" key="1">
    <citation type="submission" date="2017-04" db="EMBL/GenBank/DDBJ databases">
        <authorList>
            <person name="Varghese N."/>
            <person name="Submissions S."/>
        </authorList>
    </citation>
    <scope>NUCLEOTIDE SEQUENCE [LARGE SCALE GENOMIC DNA]</scope>
    <source>
        <strain evidence="12">RKEM611</strain>
    </source>
</reference>
<feature type="domain" description="Histidine kinase" evidence="8">
    <location>
        <begin position="889"/>
        <end position="1059"/>
    </location>
</feature>
<dbReference type="SUPFAM" id="SSF55785">
    <property type="entry name" value="PYP-like sensor domain (PAS domain)"/>
    <property type="match status" value="1"/>
</dbReference>
<feature type="active site" evidence="6">
    <location>
        <position position="44"/>
    </location>
</feature>
<dbReference type="SUPFAM" id="SSF55874">
    <property type="entry name" value="ATPase domain of HSP90 chaperone/DNA topoisomerase II/histidine kinase"/>
    <property type="match status" value="1"/>
</dbReference>
<dbReference type="GO" id="GO:0008983">
    <property type="term" value="F:protein-glutamate O-methyltransferase activity"/>
    <property type="evidence" value="ECO:0007669"/>
    <property type="project" value="UniProtKB-EC"/>
</dbReference>
<feature type="domain" description="CheB-type methylesterase" evidence="9">
    <location>
        <begin position="8"/>
        <end position="194"/>
    </location>
</feature>
<evidence type="ECO:0000256" key="4">
    <source>
        <dbReference type="ARBA" id="ARBA00022679"/>
    </source>
</evidence>
<dbReference type="Gene3D" id="3.40.50.180">
    <property type="entry name" value="Methylesterase CheB, C-terminal domain"/>
    <property type="match status" value="1"/>
</dbReference>
<dbReference type="PRINTS" id="PR00996">
    <property type="entry name" value="CHERMTFRASE"/>
</dbReference>
<dbReference type="PROSITE" id="PS50109">
    <property type="entry name" value="HIS_KIN"/>
    <property type="match status" value="1"/>
</dbReference>
<evidence type="ECO:0000256" key="1">
    <source>
        <dbReference type="ARBA" id="ARBA00001541"/>
    </source>
</evidence>
<evidence type="ECO:0000256" key="7">
    <source>
        <dbReference type="SAM" id="Coils"/>
    </source>
</evidence>
<evidence type="ECO:0000256" key="5">
    <source>
        <dbReference type="ARBA" id="ARBA00022691"/>
    </source>
</evidence>
<dbReference type="InterPro" id="IPR035965">
    <property type="entry name" value="PAS-like_dom_sf"/>
</dbReference>
<sequence>MNSIQNKPDFIVGVGASAGGLEALQSFFSHLPEDTGLAFIVIQHLSPDFKSLMDQLLAKLTNMKIVVAENEMAVERNTVYLIPPKVNMTINRGFLFLTQQTRDHNLNLPIDIFFKSLAEDAQSHGIAVILSGTGSDGSRGVLEISEHCGLVIVQDPEEAKFDGMPKSALSTNAVNKVLVAADIPKYIGQYVANPSVQEKHHEKSGSDSSDDLYAQIFTIIYNYKKIDFSEYKEKTIYRRIERRLKALLLNSLEDYVARLKSDEQEKERLCQDLLIRVTSFFRDQTAFEFLAKEVIPNIFHRNSETREIRIWVAGCASGEEVYSIAILFKEYSEKIKQAYDIKIFGSDINREALAYANQGVYNESQIVEIAPHHVEQFFKKRDNQYYVSAELRNMVVFAAQNVLTDPPFTKVDLVVCRNLLIYLKQSVQERVISSFHFALKKNGYLFLGPSEGLGNFSRDFATESSSFRMFRKTNDSRFPLSAMKASPNSKIKPVQARPGNRLKVNSITSSSYDRILEHLLHDCIVLNADEEVLHLLGNAKNYLSFQSGRMSNNIGQLIDDELRSILLSGLFRAEKEATPVRFENIKHSQIPHPINLIITPIFEPDTLTIGLYLIHFEDGVEHVKQTKNYDVSDTSKHIIKDLELQLRISKEELNTALEESETTNEELQATNEELLASNEELQSTNEELHSVNEELYTVNSEFQKKIEELTTLEDDIDNLLQSANIGTIFIDKNLNIRRITPAISKNFGILNHDIGRSIESFVYKFNHENLIDVIHGVMGGGVERTLPARIYNENWYVMKVIPYMVNRSIGGAVITFLDINEVKSMEEKLDSSEHRFIRSHQDFVDFAYFSSTDLKGLLQGFSLHLNKLIDDFPKIKSNESWLALHQDGETLGRIVDCFSKFSNISQMEMKLEDVDLTALIGDLTRRFKSAGCTFFFDDDLPHAFTDHSAISYILEALIMNGVVYNHSSKKVIELGVIDSEGDAMTTIYVRDNGQGIPARDLEGAFKMFRQLGDPGESSVGLGVGLSFSRRFADRLGGKIWLESEENVGTTAYLQLPKLN</sequence>
<dbReference type="InterPro" id="IPR003594">
    <property type="entry name" value="HATPase_dom"/>
</dbReference>
<dbReference type="Pfam" id="PF03705">
    <property type="entry name" value="CheR_N"/>
    <property type="match status" value="1"/>
</dbReference>
<dbReference type="Gene3D" id="1.10.155.10">
    <property type="entry name" value="Chemotaxis receptor methyltransferase CheR, N-terminal domain"/>
    <property type="match status" value="1"/>
</dbReference>
<feature type="active site" evidence="6">
    <location>
        <position position="136"/>
    </location>
</feature>
<dbReference type="STRING" id="1513793.SAMN06296036_10434"/>
<dbReference type="Pfam" id="PF01739">
    <property type="entry name" value="CheR"/>
    <property type="match status" value="1"/>
</dbReference>
<keyword evidence="4" id="KW-0808">Transferase</keyword>
<dbReference type="InterPro" id="IPR005467">
    <property type="entry name" value="His_kinase_dom"/>
</dbReference>
<dbReference type="InterPro" id="IPR035909">
    <property type="entry name" value="CheB_C"/>
</dbReference>
<dbReference type="SMART" id="SM00387">
    <property type="entry name" value="HATPase_c"/>
    <property type="match status" value="1"/>
</dbReference>
<dbReference type="SUPFAM" id="SSF47757">
    <property type="entry name" value="Chemotaxis receptor methyltransferase CheR, N-terminal domain"/>
    <property type="match status" value="1"/>
</dbReference>
<dbReference type="RefSeq" id="WP_132316995.1">
    <property type="nucleotide sequence ID" value="NZ_FWZT01000004.1"/>
</dbReference>
<dbReference type="GO" id="GO:0008984">
    <property type="term" value="F:protein-glutamate methylesterase activity"/>
    <property type="evidence" value="ECO:0007669"/>
    <property type="project" value="InterPro"/>
</dbReference>
<dbReference type="InterPro" id="IPR029063">
    <property type="entry name" value="SAM-dependent_MTases_sf"/>
</dbReference>
<dbReference type="SMART" id="SM00138">
    <property type="entry name" value="MeTrc"/>
    <property type="match status" value="1"/>
</dbReference>
<dbReference type="OrthoDB" id="5287260at2"/>
<dbReference type="Gene3D" id="3.40.50.150">
    <property type="entry name" value="Vaccinia Virus protein VP39"/>
    <property type="match status" value="1"/>
</dbReference>
<keyword evidence="6" id="KW-0145">Chemotaxis</keyword>
<feature type="active site" evidence="6">
    <location>
        <position position="17"/>
    </location>
</feature>
<dbReference type="Gene3D" id="3.30.450.20">
    <property type="entry name" value="PAS domain"/>
    <property type="match status" value="1"/>
</dbReference>
<dbReference type="GO" id="GO:0006935">
    <property type="term" value="P:chemotaxis"/>
    <property type="evidence" value="ECO:0007669"/>
    <property type="project" value="UniProtKB-UniRule"/>
</dbReference>
<evidence type="ECO:0000259" key="8">
    <source>
        <dbReference type="PROSITE" id="PS50109"/>
    </source>
</evidence>
<dbReference type="InterPro" id="IPR050903">
    <property type="entry name" value="Bact_Chemotaxis_MeTrfase"/>
</dbReference>